<dbReference type="EMBL" id="AWWV01015974">
    <property type="protein sequence ID" value="OMO51026.1"/>
    <property type="molecule type" value="Genomic_DNA"/>
</dbReference>
<evidence type="ECO:0000313" key="2">
    <source>
        <dbReference type="Proteomes" id="UP000188268"/>
    </source>
</evidence>
<keyword evidence="2" id="KW-1185">Reference proteome</keyword>
<evidence type="ECO:0000313" key="1">
    <source>
        <dbReference type="EMBL" id="OMO51026.1"/>
    </source>
</evidence>
<accession>A0A1R3FYZ7</accession>
<comment type="caution">
    <text evidence="1">The sequence shown here is derived from an EMBL/GenBank/DDBJ whole genome shotgun (WGS) entry which is preliminary data.</text>
</comment>
<organism evidence="1 2">
    <name type="scientific">Corchorus capsularis</name>
    <name type="common">Jute</name>
    <dbReference type="NCBI Taxonomy" id="210143"/>
    <lineage>
        <taxon>Eukaryota</taxon>
        <taxon>Viridiplantae</taxon>
        <taxon>Streptophyta</taxon>
        <taxon>Embryophyta</taxon>
        <taxon>Tracheophyta</taxon>
        <taxon>Spermatophyta</taxon>
        <taxon>Magnoliopsida</taxon>
        <taxon>eudicotyledons</taxon>
        <taxon>Gunneridae</taxon>
        <taxon>Pentapetalae</taxon>
        <taxon>rosids</taxon>
        <taxon>malvids</taxon>
        <taxon>Malvales</taxon>
        <taxon>Malvaceae</taxon>
        <taxon>Grewioideae</taxon>
        <taxon>Apeibeae</taxon>
        <taxon>Corchorus</taxon>
    </lineage>
</organism>
<dbReference type="AlphaFoldDB" id="A0A1R3FYZ7"/>
<protein>
    <submittedName>
        <fullName evidence="1">Uncharacterized protein</fullName>
    </submittedName>
</protein>
<gene>
    <name evidence="1" type="ORF">CCACVL1_30055</name>
</gene>
<dbReference type="Gramene" id="OMO51026">
    <property type="protein sequence ID" value="OMO51026"/>
    <property type="gene ID" value="CCACVL1_30055"/>
</dbReference>
<sequence>MNTVNLPPLPLAAVEDCRCCFQSSPTNSDGLIVLYSRFDYVIHFACPSDKKWKMLDYKNILEEYLEESGELK</sequence>
<name>A0A1R3FYZ7_COCAP</name>
<reference evidence="1 2" key="1">
    <citation type="submission" date="2013-09" db="EMBL/GenBank/DDBJ databases">
        <title>Corchorus capsularis genome sequencing.</title>
        <authorList>
            <person name="Alam M."/>
            <person name="Haque M.S."/>
            <person name="Islam M.S."/>
            <person name="Emdad E.M."/>
            <person name="Islam M.M."/>
            <person name="Ahmed B."/>
            <person name="Halim A."/>
            <person name="Hossen Q.M.M."/>
            <person name="Hossain M.Z."/>
            <person name="Ahmed R."/>
            <person name="Khan M.M."/>
            <person name="Islam R."/>
            <person name="Rashid M.M."/>
            <person name="Khan S.A."/>
            <person name="Rahman M.S."/>
            <person name="Alam M."/>
        </authorList>
    </citation>
    <scope>NUCLEOTIDE SEQUENCE [LARGE SCALE GENOMIC DNA]</scope>
    <source>
        <strain evidence="2">cv. CVL-1</strain>
        <tissue evidence="1">Whole seedling</tissue>
    </source>
</reference>
<proteinExistence type="predicted"/>
<dbReference type="Proteomes" id="UP000188268">
    <property type="component" value="Unassembled WGS sequence"/>
</dbReference>
<feature type="non-terminal residue" evidence="1">
    <location>
        <position position="72"/>
    </location>
</feature>